<evidence type="ECO:0000256" key="11">
    <source>
        <dbReference type="ARBA" id="ARBA00023242"/>
    </source>
</evidence>
<evidence type="ECO:0000259" key="16">
    <source>
        <dbReference type="PROSITE" id="PS50089"/>
    </source>
</evidence>
<dbReference type="Gene3D" id="6.10.140.2210">
    <property type="match status" value="1"/>
</dbReference>
<evidence type="ECO:0000256" key="7">
    <source>
        <dbReference type="ARBA" id="ARBA00022723"/>
    </source>
</evidence>
<accession>A0A1Q3F1J7</accession>
<keyword evidence="7" id="KW-0479">Metal-binding</keyword>
<dbReference type="CDD" id="cd16508">
    <property type="entry name" value="RING-HC_HAKAI-like"/>
    <property type="match status" value="1"/>
</dbReference>
<feature type="compositionally biased region" description="Basic residues" evidence="15">
    <location>
        <begin position="10"/>
        <end position="40"/>
    </location>
</feature>
<dbReference type="InterPro" id="IPR040383">
    <property type="entry name" value="HAKAI/CBLL2"/>
</dbReference>
<dbReference type="EMBL" id="GFDL01013638">
    <property type="protein sequence ID" value="JAV21407.1"/>
    <property type="molecule type" value="Transcribed_RNA"/>
</dbReference>
<evidence type="ECO:0000256" key="14">
    <source>
        <dbReference type="PROSITE-ProRule" id="PRU00175"/>
    </source>
</evidence>
<comment type="subcellular location">
    <subcellularLocation>
        <location evidence="2">Nucleus</location>
    </subcellularLocation>
</comment>
<proteinExistence type="inferred from homology"/>
<dbReference type="Gene3D" id="3.30.40.10">
    <property type="entry name" value="Zinc/RING finger domain, C3HC4 (zinc finger)"/>
    <property type="match status" value="1"/>
</dbReference>
<dbReference type="InterPro" id="IPR017907">
    <property type="entry name" value="Znf_RING_CS"/>
</dbReference>
<dbReference type="GO" id="GO:0061630">
    <property type="term" value="F:ubiquitin protein ligase activity"/>
    <property type="evidence" value="ECO:0007669"/>
    <property type="project" value="UniProtKB-EC"/>
</dbReference>
<keyword evidence="6" id="KW-0808">Transferase</keyword>
<feature type="compositionally biased region" description="Low complexity" evidence="15">
    <location>
        <begin position="262"/>
        <end position="271"/>
    </location>
</feature>
<dbReference type="InterPro" id="IPR001841">
    <property type="entry name" value="Znf_RING"/>
</dbReference>
<evidence type="ECO:0000313" key="17">
    <source>
        <dbReference type="EMBL" id="JAV21407.1"/>
    </source>
</evidence>
<dbReference type="GO" id="GO:0016874">
    <property type="term" value="F:ligase activity"/>
    <property type="evidence" value="ECO:0007669"/>
    <property type="project" value="UniProtKB-KW"/>
</dbReference>
<keyword evidence="8 14" id="KW-0863">Zinc-finger</keyword>
<evidence type="ECO:0000256" key="1">
    <source>
        <dbReference type="ARBA" id="ARBA00000900"/>
    </source>
</evidence>
<feature type="region of interest" description="Disordered" evidence="15">
    <location>
        <begin position="343"/>
        <end position="388"/>
    </location>
</feature>
<comment type="similarity">
    <text evidence="12">Belongs to the Hakai family.</text>
</comment>
<keyword evidence="17" id="KW-0436">Ligase</keyword>
<dbReference type="InterPro" id="IPR013083">
    <property type="entry name" value="Znf_RING/FYVE/PHD"/>
</dbReference>
<evidence type="ECO:0000256" key="15">
    <source>
        <dbReference type="SAM" id="MobiDB-lite"/>
    </source>
</evidence>
<evidence type="ECO:0000256" key="13">
    <source>
        <dbReference type="ARBA" id="ARBA00041081"/>
    </source>
</evidence>
<keyword evidence="5" id="KW-0217">Developmental protein</keyword>
<evidence type="ECO:0000256" key="8">
    <source>
        <dbReference type="ARBA" id="ARBA00022771"/>
    </source>
</evidence>
<dbReference type="PROSITE" id="PS00518">
    <property type="entry name" value="ZF_RING_1"/>
    <property type="match status" value="1"/>
</dbReference>
<keyword evidence="11" id="KW-0539">Nucleus</keyword>
<evidence type="ECO:0000256" key="12">
    <source>
        <dbReference type="ARBA" id="ARBA00038499"/>
    </source>
</evidence>
<dbReference type="Pfam" id="PF18408">
    <property type="entry name" value="zf_Hakai"/>
    <property type="match status" value="1"/>
</dbReference>
<protein>
    <recommendedName>
        <fullName evidence="13">E3 ubiquitin-protein ligase Hakai</fullName>
        <ecNumber evidence="4">2.3.2.27</ecNumber>
    </recommendedName>
</protein>
<dbReference type="PANTHER" id="PTHR13480">
    <property type="entry name" value="E3 UBIQUITIN-PROTEIN LIGASE HAKAI-RELATED"/>
    <property type="match status" value="1"/>
</dbReference>
<keyword evidence="10" id="KW-0862">Zinc</keyword>
<comment type="catalytic activity">
    <reaction evidence="1">
        <text>S-ubiquitinyl-[E2 ubiquitin-conjugating enzyme]-L-cysteine + [acceptor protein]-L-lysine = [E2 ubiquitin-conjugating enzyme]-L-cysteine + N(6)-ubiquitinyl-[acceptor protein]-L-lysine.</text>
        <dbReference type="EC" id="2.3.2.27"/>
    </reaction>
</comment>
<evidence type="ECO:0000256" key="4">
    <source>
        <dbReference type="ARBA" id="ARBA00012483"/>
    </source>
</evidence>
<dbReference type="GO" id="GO:0008270">
    <property type="term" value="F:zinc ion binding"/>
    <property type="evidence" value="ECO:0007669"/>
    <property type="project" value="UniProtKB-KW"/>
</dbReference>
<dbReference type="InterPro" id="IPR041042">
    <property type="entry name" value="Znf_Hakai"/>
</dbReference>
<evidence type="ECO:0000256" key="10">
    <source>
        <dbReference type="ARBA" id="ARBA00022833"/>
    </source>
</evidence>
<dbReference type="PROSITE" id="PS50089">
    <property type="entry name" value="ZF_RING_2"/>
    <property type="match status" value="1"/>
</dbReference>
<dbReference type="GO" id="GO:0005634">
    <property type="term" value="C:nucleus"/>
    <property type="evidence" value="ECO:0007669"/>
    <property type="project" value="UniProtKB-SubCell"/>
</dbReference>
<evidence type="ECO:0000256" key="9">
    <source>
        <dbReference type="ARBA" id="ARBA00022786"/>
    </source>
</evidence>
<name>A0A1Q3F1J7_CULTA</name>
<dbReference type="InterPro" id="IPR040380">
    <property type="entry name" value="HAKAI-like_RING-HC"/>
</dbReference>
<dbReference type="AlphaFoldDB" id="A0A1Q3F1J7"/>
<evidence type="ECO:0000256" key="5">
    <source>
        <dbReference type="ARBA" id="ARBA00022473"/>
    </source>
</evidence>
<dbReference type="EC" id="2.3.2.27" evidence="4"/>
<evidence type="ECO:0000256" key="3">
    <source>
        <dbReference type="ARBA" id="ARBA00004906"/>
    </source>
</evidence>
<reference evidence="17" key="1">
    <citation type="submission" date="2017-01" db="EMBL/GenBank/DDBJ databases">
        <title>A deep insight into the sialotranscriptome of adult male and female Cluex tarsalis mosquitoes.</title>
        <authorList>
            <person name="Ribeiro J.M."/>
            <person name="Moreira F."/>
            <person name="Bernard K.A."/>
            <person name="Calvo E."/>
        </authorList>
    </citation>
    <scope>NUCLEOTIDE SEQUENCE</scope>
    <source>
        <strain evidence="17">Kern County</strain>
        <tissue evidence="17">Salivary glands</tissue>
    </source>
</reference>
<feature type="compositionally biased region" description="Low complexity" evidence="15">
    <location>
        <begin position="349"/>
        <end position="388"/>
    </location>
</feature>
<dbReference type="UniPathway" id="UPA00143"/>
<feature type="region of interest" description="Disordered" evidence="15">
    <location>
        <begin position="285"/>
        <end position="313"/>
    </location>
</feature>
<evidence type="ECO:0000256" key="2">
    <source>
        <dbReference type="ARBA" id="ARBA00004123"/>
    </source>
</evidence>
<feature type="compositionally biased region" description="Pro residues" evidence="15">
    <location>
        <begin position="251"/>
        <end position="261"/>
    </location>
</feature>
<dbReference type="GO" id="GO:0030155">
    <property type="term" value="P:regulation of cell adhesion"/>
    <property type="evidence" value="ECO:0007669"/>
    <property type="project" value="TreeGrafter"/>
</dbReference>
<dbReference type="FunFam" id="3.30.40.10:FF:000432">
    <property type="entry name" value="E3 ubiquitin-protein ligase Hakai"/>
    <property type="match status" value="1"/>
</dbReference>
<sequence length="388" mass="41312">MDSDDGGVKTKSRGRGRGSRGGTRGRTRGGRGRGRGKKAASRVISSDEEEEEVGSPEPERELEEPAEIASPPKGQDGGEGIAEPVTADKEMAVDEPIGGVSSSAPVASSGPIVIDMEADISQLEAPTFTTITRGPPEPMLRLNWDHKVNLIGEKVLNPMIYICDQCDKPILIYGRMIPCKHVFCLRCARSENLKICPRCKEKAVRVEQTGLGTVFMCTHGGTRYGSSGCRRTYLSQRDLQAHINHRHVTVPPQPVPPPPPQTSSQVGPQPQQVLDAKNAAAAGVGLGSPVRKNSCEQMNSPRATAGGRAGGVDQGPLPLNYVTNAYGSSSSATQLIHNMSISPQTAHLSGSSSRSSYAQQQSSPQHSNSSTVGNSSSSWGQQSSQYYR</sequence>
<keyword evidence="9" id="KW-0833">Ubl conjugation pathway</keyword>
<evidence type="ECO:0000256" key="6">
    <source>
        <dbReference type="ARBA" id="ARBA00022679"/>
    </source>
</evidence>
<feature type="compositionally biased region" description="Acidic residues" evidence="15">
    <location>
        <begin position="46"/>
        <end position="66"/>
    </location>
</feature>
<organism evidence="17">
    <name type="scientific">Culex tarsalis</name>
    <name type="common">Encephalitis mosquito</name>
    <dbReference type="NCBI Taxonomy" id="7177"/>
    <lineage>
        <taxon>Eukaryota</taxon>
        <taxon>Metazoa</taxon>
        <taxon>Ecdysozoa</taxon>
        <taxon>Arthropoda</taxon>
        <taxon>Hexapoda</taxon>
        <taxon>Insecta</taxon>
        <taxon>Pterygota</taxon>
        <taxon>Neoptera</taxon>
        <taxon>Endopterygota</taxon>
        <taxon>Diptera</taxon>
        <taxon>Nematocera</taxon>
        <taxon>Culicoidea</taxon>
        <taxon>Culicidae</taxon>
        <taxon>Culicinae</taxon>
        <taxon>Culicini</taxon>
        <taxon>Culex</taxon>
        <taxon>Culex</taxon>
    </lineage>
</organism>
<dbReference type="SUPFAM" id="SSF57850">
    <property type="entry name" value="RING/U-box"/>
    <property type="match status" value="1"/>
</dbReference>
<comment type="pathway">
    <text evidence="3">Protein modification; protein ubiquitination.</text>
</comment>
<dbReference type="GO" id="GO:0016567">
    <property type="term" value="P:protein ubiquitination"/>
    <property type="evidence" value="ECO:0007669"/>
    <property type="project" value="UniProtKB-UniPathway"/>
</dbReference>
<feature type="region of interest" description="Disordered" evidence="15">
    <location>
        <begin position="248"/>
        <end position="271"/>
    </location>
</feature>
<feature type="domain" description="RING-type" evidence="16">
    <location>
        <begin position="163"/>
        <end position="200"/>
    </location>
</feature>
<dbReference type="PANTHER" id="PTHR13480:SF0">
    <property type="entry name" value="E3 UBIQUITIN-PROTEIN LIGASE HAKAI"/>
    <property type="match status" value="1"/>
</dbReference>
<feature type="region of interest" description="Disordered" evidence="15">
    <location>
        <begin position="1"/>
        <end position="82"/>
    </location>
</feature>